<reference evidence="1" key="1">
    <citation type="submission" date="2016-11" db="EMBL/GenBank/DDBJ databases">
        <title>Complete Genome Sequencing of Pandoraea pulmonicola DSM 16583.</title>
        <authorList>
            <person name="Chan K.-G."/>
        </authorList>
    </citation>
    <scope>NUCLEOTIDE SEQUENCE</scope>
    <source>
        <strain evidence="1">DSM 16583</strain>
    </source>
</reference>
<accession>A0ABN4ER96</accession>
<dbReference type="EMBL" id="CP010310">
    <property type="protein sequence ID" value="AJC22035.1"/>
    <property type="molecule type" value="Genomic_DNA"/>
</dbReference>
<name>A0ABN4ER96_PANPU</name>
<sequence length="77" mass="8868">MPLAESDELLRGRLRVEAISLQFVAFTDEFNCHFAKLFEDRDEESMRYFVAGVRGCARREGKDTFGERVEFVDGSVD</sequence>
<keyword evidence="2" id="KW-1185">Reference proteome</keyword>
<protein>
    <submittedName>
        <fullName evidence="1">Uncharacterized protein</fullName>
    </submittedName>
</protein>
<evidence type="ECO:0000313" key="1">
    <source>
        <dbReference type="EMBL" id="AJC22035.1"/>
    </source>
</evidence>
<dbReference type="Proteomes" id="UP000035086">
    <property type="component" value="Chromosome"/>
</dbReference>
<gene>
    <name evidence="1" type="ORF">RO07_18870</name>
</gene>
<evidence type="ECO:0000313" key="2">
    <source>
        <dbReference type="Proteomes" id="UP000035086"/>
    </source>
</evidence>
<proteinExistence type="predicted"/>
<organism evidence="1 2">
    <name type="scientific">Pandoraea pulmonicola</name>
    <dbReference type="NCBI Taxonomy" id="93221"/>
    <lineage>
        <taxon>Bacteria</taxon>
        <taxon>Pseudomonadati</taxon>
        <taxon>Pseudomonadota</taxon>
        <taxon>Betaproteobacteria</taxon>
        <taxon>Burkholderiales</taxon>
        <taxon>Burkholderiaceae</taxon>
        <taxon>Pandoraea</taxon>
    </lineage>
</organism>